<dbReference type="Gene3D" id="3.40.50.10750">
    <property type="entry name" value="Isocitrate/Isopropylmalate dehydrogenase-like"/>
    <property type="match status" value="1"/>
</dbReference>
<evidence type="ECO:0000256" key="8">
    <source>
        <dbReference type="ARBA" id="ARBA00022490"/>
    </source>
</evidence>
<comment type="similarity">
    <text evidence="3 12">In the C-terminal section; belongs to the phosphate acetyltransferase and butyryltransferase family.</text>
</comment>
<evidence type="ECO:0000256" key="11">
    <source>
        <dbReference type="ARBA" id="ARBA00031108"/>
    </source>
</evidence>
<dbReference type="EMBL" id="FNJI01000004">
    <property type="protein sequence ID" value="SDO66046.1"/>
    <property type="molecule type" value="Genomic_DNA"/>
</dbReference>
<dbReference type="InterPro" id="IPR042113">
    <property type="entry name" value="P_AcTrfase_dom1"/>
</dbReference>
<dbReference type="GO" id="GO:0006085">
    <property type="term" value="P:acetyl-CoA biosynthetic process"/>
    <property type="evidence" value="ECO:0007669"/>
    <property type="project" value="UniProtKB-UniPathway"/>
</dbReference>
<dbReference type="AlphaFoldDB" id="A0A1H0LDC6"/>
<evidence type="ECO:0000259" key="14">
    <source>
        <dbReference type="Pfam" id="PF07085"/>
    </source>
</evidence>
<dbReference type="NCBIfam" id="NF004167">
    <property type="entry name" value="PRK05632.1"/>
    <property type="match status" value="1"/>
</dbReference>
<dbReference type="PIRSF" id="PIRSF006107">
    <property type="entry name" value="PhpActrans_proteobac"/>
    <property type="match status" value="1"/>
</dbReference>
<evidence type="ECO:0000256" key="5">
    <source>
        <dbReference type="ARBA" id="ARBA00011643"/>
    </source>
</evidence>
<comment type="pathway">
    <text evidence="2 12">Metabolic intermediate biosynthesis; acetyl-CoA biosynthesis; acetyl-CoA from acetate: step 2/2.</text>
</comment>
<evidence type="ECO:0000256" key="1">
    <source>
        <dbReference type="ARBA" id="ARBA00004496"/>
    </source>
</evidence>
<comment type="similarity">
    <text evidence="4 12">In the N-terminal section; belongs to the CobB/CobQ family.</text>
</comment>
<dbReference type="InterPro" id="IPR028979">
    <property type="entry name" value="Ser_kin/Pase_Hpr-like_N_sf"/>
</dbReference>
<keyword evidence="9 12" id="KW-0808">Transferase</keyword>
<dbReference type="NCBIfam" id="TIGR00651">
    <property type="entry name" value="pta"/>
    <property type="match status" value="1"/>
</dbReference>
<dbReference type="CDD" id="cd03109">
    <property type="entry name" value="DTBS"/>
    <property type="match status" value="1"/>
</dbReference>
<evidence type="ECO:0000256" key="3">
    <source>
        <dbReference type="ARBA" id="ARBA00008756"/>
    </source>
</evidence>
<comment type="function">
    <text evidence="12">Involved in acetate metabolism.</text>
</comment>
<dbReference type="Gene3D" id="3.40.1390.20">
    <property type="entry name" value="HprK N-terminal domain-like"/>
    <property type="match status" value="1"/>
</dbReference>
<reference evidence="15 16" key="1">
    <citation type="submission" date="2016-10" db="EMBL/GenBank/DDBJ databases">
        <authorList>
            <person name="de Groot N.N."/>
        </authorList>
    </citation>
    <scope>NUCLEOTIDE SEQUENCE [LARGE SCALE GENOMIC DNA]</scope>
    <source>
        <strain evidence="15 16">DSM 12130</strain>
    </source>
</reference>
<dbReference type="NCBIfam" id="NF007233">
    <property type="entry name" value="PRK09653.1"/>
    <property type="match status" value="1"/>
</dbReference>
<name>A0A1H0LDC6_9BACT</name>
<keyword evidence="10 12" id="KW-0012">Acyltransferase</keyword>
<dbReference type="STRING" id="91360.SAMN05660330_00756"/>
<dbReference type="OrthoDB" id="9808984at2"/>
<dbReference type="GO" id="GO:0008959">
    <property type="term" value="F:phosphate acetyltransferase activity"/>
    <property type="evidence" value="ECO:0007669"/>
    <property type="project" value="UniProtKB-EC"/>
</dbReference>
<dbReference type="InterPro" id="IPR016475">
    <property type="entry name" value="P-Actrans_bac"/>
</dbReference>
<organism evidence="15 16">
    <name type="scientific">Desulforhopalus singaporensis</name>
    <dbReference type="NCBI Taxonomy" id="91360"/>
    <lineage>
        <taxon>Bacteria</taxon>
        <taxon>Pseudomonadati</taxon>
        <taxon>Thermodesulfobacteriota</taxon>
        <taxon>Desulfobulbia</taxon>
        <taxon>Desulfobulbales</taxon>
        <taxon>Desulfocapsaceae</taxon>
        <taxon>Desulforhopalus</taxon>
    </lineage>
</organism>
<dbReference type="EC" id="2.3.1.8" evidence="6 12"/>
<feature type="domain" description="DRTGG" evidence="14">
    <location>
        <begin position="219"/>
        <end position="331"/>
    </location>
</feature>
<evidence type="ECO:0000256" key="4">
    <source>
        <dbReference type="ARBA" id="ARBA00009786"/>
    </source>
</evidence>
<feature type="domain" description="Phosphate acetyl/butaryl transferase" evidence="13">
    <location>
        <begin position="381"/>
        <end position="693"/>
    </location>
</feature>
<dbReference type="Pfam" id="PF13500">
    <property type="entry name" value="AAA_26"/>
    <property type="match status" value="1"/>
</dbReference>
<keyword evidence="16" id="KW-1185">Reference proteome</keyword>
<dbReference type="UniPathway" id="UPA00340">
    <property type="reaction ID" value="UER00459"/>
</dbReference>
<dbReference type="SUPFAM" id="SSF75138">
    <property type="entry name" value="HprK N-terminal domain-like"/>
    <property type="match status" value="1"/>
</dbReference>
<comment type="domain">
    <text evidence="12">The N-terminal region seems to be important for proper quaternary structure. The C-terminal region contains the substrate-binding site.</text>
</comment>
<gene>
    <name evidence="15" type="ORF">SAMN05660330_00756</name>
</gene>
<dbReference type="PANTHER" id="PTHR43356">
    <property type="entry name" value="PHOSPHATE ACETYLTRANSFERASE"/>
    <property type="match status" value="1"/>
</dbReference>
<accession>A0A1H0LDC6</accession>
<evidence type="ECO:0000256" key="10">
    <source>
        <dbReference type="ARBA" id="ARBA00023315"/>
    </source>
</evidence>
<sequence>MAKNLFITALEAKSGISLSALGIMELLVRNLERVAFFRPIINSQRFHNGKDEIIHLIQAHYNLALDHEQMYAFTLDEAKALVTEKKHDKLLEGILDKYKKLENDHDFVLCLGTDFESDSPAFEFELNVDIANNLSSPVLMIANAHEEQDTTDRVVKSCQFAMESFEEKGIRILSVIVNRCPASRQEELQRSLREKMAGKVDLIYTIPYEESLNRLTMAEIAQALNAKVVYGNSQLNRPVSRFVIAAMNLRSFLNRVGNDNLVITPIDRLDIILGILAAYRSRNMARIGGIVLTGYFKPDKLLRNLLEGMHDLVPILKVEEDTFTTATRIKEIHTCIRPEAIRKIAAALGLFESNVNSTELRSKIVGYSMISTSPKMFEFGLIKRARQFKQTIVLPEGEEDRILFAAEILLHRDAVNIILLGRKTVIDEKITSLGLELGGVKIIEPTGSNLFDDYADTYYALRKHKGITPDNARDVMSAVNYFGTMMVYKGHADGMVSGAVHSTLNTVRPSLEFVKTKPGSTIMSSIFLMCLEDRVLAYGDCAVNPRPTAEQLAEIAVESSLNAELFGIKPMVAMLSYSSGTSGIGEEVEKVKKATAIARRQAPDLPIEGPIQYDAAVDMTVARTKMPHSKVAGRATVFIFPDLNTGNNTYKAVQRSAKAMAIGPIMQGLNKPVNDLSRGCTVADIVNTVAITAIQAQHQKGLI</sequence>
<dbReference type="Gene3D" id="3.40.50.300">
    <property type="entry name" value="P-loop containing nucleotide triphosphate hydrolases"/>
    <property type="match status" value="1"/>
</dbReference>
<keyword evidence="8 12" id="KW-0963">Cytoplasm</keyword>
<dbReference type="SUPFAM" id="SSF53659">
    <property type="entry name" value="Isocitrate/Isopropylmalate dehydrogenase-like"/>
    <property type="match status" value="1"/>
</dbReference>
<dbReference type="InterPro" id="IPR042112">
    <property type="entry name" value="P_AcTrfase_dom2"/>
</dbReference>
<comment type="catalytic activity">
    <reaction evidence="12">
        <text>acetyl-CoA + phosphate = acetyl phosphate + CoA</text>
        <dbReference type="Rhea" id="RHEA:19521"/>
        <dbReference type="ChEBI" id="CHEBI:22191"/>
        <dbReference type="ChEBI" id="CHEBI:43474"/>
        <dbReference type="ChEBI" id="CHEBI:57287"/>
        <dbReference type="ChEBI" id="CHEBI:57288"/>
        <dbReference type="EC" id="2.3.1.8"/>
    </reaction>
</comment>
<evidence type="ECO:0000256" key="6">
    <source>
        <dbReference type="ARBA" id="ARBA00012707"/>
    </source>
</evidence>
<dbReference type="InterPro" id="IPR002505">
    <property type="entry name" value="PTA_PTB"/>
</dbReference>
<dbReference type="PANTHER" id="PTHR43356:SF2">
    <property type="entry name" value="PHOSPHATE ACETYLTRANSFERASE"/>
    <property type="match status" value="1"/>
</dbReference>
<dbReference type="InterPro" id="IPR010766">
    <property type="entry name" value="DRTGG"/>
</dbReference>
<evidence type="ECO:0000313" key="16">
    <source>
        <dbReference type="Proteomes" id="UP000199073"/>
    </source>
</evidence>
<dbReference type="InterPro" id="IPR004614">
    <property type="entry name" value="P_AcTrfase"/>
</dbReference>
<dbReference type="RefSeq" id="WP_092219933.1">
    <property type="nucleotide sequence ID" value="NZ_FNJI01000004.1"/>
</dbReference>
<dbReference type="Gene3D" id="3.40.50.10950">
    <property type="match status" value="1"/>
</dbReference>
<protein>
    <recommendedName>
        <fullName evidence="7 12">Phosphate acetyltransferase</fullName>
        <ecNumber evidence="6 12">2.3.1.8</ecNumber>
    </recommendedName>
    <alternativeName>
        <fullName evidence="11 12">Phosphotransacetylase</fullName>
    </alternativeName>
</protein>
<dbReference type="InterPro" id="IPR050500">
    <property type="entry name" value="Phos_Acetyltrans/Butyryltrans"/>
</dbReference>
<dbReference type="FunFam" id="3.40.50.10750:FF:000001">
    <property type="entry name" value="Phosphate acetyltransferase"/>
    <property type="match status" value="1"/>
</dbReference>
<dbReference type="Pfam" id="PF01515">
    <property type="entry name" value="PTA_PTB"/>
    <property type="match status" value="1"/>
</dbReference>
<dbReference type="SUPFAM" id="SSF52540">
    <property type="entry name" value="P-loop containing nucleoside triphosphate hydrolases"/>
    <property type="match status" value="1"/>
</dbReference>
<dbReference type="GO" id="GO:0005737">
    <property type="term" value="C:cytoplasm"/>
    <property type="evidence" value="ECO:0007669"/>
    <property type="project" value="UniProtKB-SubCell"/>
</dbReference>
<dbReference type="Proteomes" id="UP000199073">
    <property type="component" value="Unassembled WGS sequence"/>
</dbReference>
<proteinExistence type="inferred from homology"/>
<dbReference type="Pfam" id="PF07085">
    <property type="entry name" value="DRTGG"/>
    <property type="match status" value="1"/>
</dbReference>
<evidence type="ECO:0000313" key="15">
    <source>
        <dbReference type="EMBL" id="SDO66046.1"/>
    </source>
</evidence>
<evidence type="ECO:0000256" key="7">
    <source>
        <dbReference type="ARBA" id="ARBA00021528"/>
    </source>
</evidence>
<evidence type="ECO:0000256" key="2">
    <source>
        <dbReference type="ARBA" id="ARBA00004989"/>
    </source>
</evidence>
<dbReference type="InterPro" id="IPR027417">
    <property type="entry name" value="P-loop_NTPase"/>
</dbReference>
<comment type="subunit">
    <text evidence="5">Homohexamer.</text>
</comment>
<evidence type="ECO:0000259" key="13">
    <source>
        <dbReference type="Pfam" id="PF01515"/>
    </source>
</evidence>
<evidence type="ECO:0000256" key="12">
    <source>
        <dbReference type="PIRNR" id="PIRNR006107"/>
    </source>
</evidence>
<evidence type="ECO:0000256" key="9">
    <source>
        <dbReference type="ARBA" id="ARBA00022679"/>
    </source>
</evidence>
<comment type="subcellular location">
    <subcellularLocation>
        <location evidence="1 12">Cytoplasm</location>
    </subcellularLocation>
</comment>